<reference evidence="3 4" key="2">
    <citation type="submission" date="2024-07" db="EMBL/GenBank/DDBJ databases">
        <authorList>
            <person name="Akdeniz Z."/>
        </authorList>
    </citation>
    <scope>NUCLEOTIDE SEQUENCE [LARGE SCALE GENOMIC DNA]</scope>
</reference>
<keyword evidence="1" id="KW-0812">Transmembrane</keyword>
<dbReference type="EMBL" id="CAXDID020000376">
    <property type="protein sequence ID" value="CAL6084066.1"/>
    <property type="molecule type" value="Genomic_DNA"/>
</dbReference>
<accession>A0AA86UUS3</accession>
<keyword evidence="4" id="KW-1185">Reference proteome</keyword>
<keyword evidence="1" id="KW-0472">Membrane</keyword>
<organism evidence="2">
    <name type="scientific">Hexamita inflata</name>
    <dbReference type="NCBI Taxonomy" id="28002"/>
    <lineage>
        <taxon>Eukaryota</taxon>
        <taxon>Metamonada</taxon>
        <taxon>Diplomonadida</taxon>
        <taxon>Hexamitidae</taxon>
        <taxon>Hexamitinae</taxon>
        <taxon>Hexamita</taxon>
    </lineage>
</organism>
<comment type="caution">
    <text evidence="2">The sequence shown here is derived from an EMBL/GenBank/DDBJ whole genome shotgun (WGS) entry which is preliminary data.</text>
</comment>
<dbReference type="EMBL" id="CATOUU010001047">
    <property type="protein sequence ID" value="CAI9968739.1"/>
    <property type="molecule type" value="Genomic_DNA"/>
</dbReference>
<dbReference type="Proteomes" id="UP001642409">
    <property type="component" value="Unassembled WGS sequence"/>
</dbReference>
<feature type="transmembrane region" description="Helical" evidence="1">
    <location>
        <begin position="27"/>
        <end position="45"/>
    </location>
</feature>
<reference evidence="2" key="1">
    <citation type="submission" date="2023-06" db="EMBL/GenBank/DDBJ databases">
        <authorList>
            <person name="Kurt Z."/>
        </authorList>
    </citation>
    <scope>NUCLEOTIDE SEQUENCE</scope>
</reference>
<name>A0AA86UUS3_9EUKA</name>
<sequence>MALSGCFWYVGSKLNTQSAHFSTMIYYYRYCVDILGFGFFILYYIKFSKLRNLNVPDDKPVQNIQNAPKLVLFEMQPIEPIRHSIDTSKECTDQSRQDIMSKEVTKSSKVEVIFSQSMTE</sequence>
<evidence type="ECO:0000313" key="3">
    <source>
        <dbReference type="EMBL" id="CAL6084066.1"/>
    </source>
</evidence>
<keyword evidence="1" id="KW-1133">Transmembrane helix</keyword>
<gene>
    <name evidence="2" type="ORF">HINF_LOCUS56384</name>
    <name evidence="3" type="ORF">HINF_LOCUS62025</name>
</gene>
<evidence type="ECO:0000313" key="4">
    <source>
        <dbReference type="Proteomes" id="UP001642409"/>
    </source>
</evidence>
<protein>
    <submittedName>
        <fullName evidence="3">Hypothetical_protein</fullName>
    </submittedName>
</protein>
<proteinExistence type="predicted"/>
<evidence type="ECO:0000313" key="2">
    <source>
        <dbReference type="EMBL" id="CAI9968739.1"/>
    </source>
</evidence>
<dbReference type="AlphaFoldDB" id="A0AA86UUS3"/>
<evidence type="ECO:0000256" key="1">
    <source>
        <dbReference type="SAM" id="Phobius"/>
    </source>
</evidence>